<organism evidence="6 7">
    <name type="scientific">Roseovarius nubinhibens (strain ATCC BAA-591 / DSM 15170 / ISM)</name>
    <dbReference type="NCBI Taxonomy" id="89187"/>
    <lineage>
        <taxon>Bacteria</taxon>
        <taxon>Pseudomonadati</taxon>
        <taxon>Pseudomonadota</taxon>
        <taxon>Alphaproteobacteria</taxon>
        <taxon>Rhodobacterales</taxon>
        <taxon>Roseobacteraceae</taxon>
        <taxon>Roseovarius</taxon>
    </lineage>
</organism>
<dbReference type="RefSeq" id="WP_009813297.1">
    <property type="nucleotide sequence ID" value="NZ_CH724156.1"/>
</dbReference>
<comment type="caution">
    <text evidence="6">The sequence shown here is derived from an EMBL/GenBank/DDBJ whole genome shotgun (WGS) entry which is preliminary data.</text>
</comment>
<protein>
    <recommendedName>
        <fullName evidence="2">Aldoketomutase</fullName>
    </recommendedName>
    <alternativeName>
        <fullName evidence="1">Ketone-aldehyde mutase</fullName>
    </alternativeName>
    <alternativeName>
        <fullName evidence="3">Methylglyoxalase</fullName>
    </alternativeName>
    <alternativeName>
        <fullName evidence="4">S-D-lactoylglutathione methylglyoxal lyase</fullName>
    </alternativeName>
</protein>
<dbReference type="AlphaFoldDB" id="A3SKL5"/>
<name>A3SKL5_ROSNI</name>
<reference evidence="6 7" key="1">
    <citation type="submission" date="2005-12" db="EMBL/GenBank/DDBJ databases">
        <authorList>
            <person name="Moran M.A."/>
            <person name="Ferriera S."/>
            <person name="Johnson J."/>
            <person name="Kravitz S."/>
            <person name="Halpern A."/>
            <person name="Remington K."/>
            <person name="Beeson K."/>
            <person name="Tran B."/>
            <person name="Rogers Y.-H."/>
            <person name="Friedman R."/>
            <person name="Venter J.C."/>
        </authorList>
    </citation>
    <scope>NUCLEOTIDE SEQUENCE [LARGE SCALE GENOMIC DNA]</scope>
    <source>
        <strain evidence="7">ATCC BAA-591 / DSM 15170 / ISM</strain>
    </source>
</reference>
<dbReference type="PANTHER" id="PTHR46036:SF5">
    <property type="entry name" value="LACTOYLGLUTATHIONE LYASE"/>
    <property type="match status" value="1"/>
</dbReference>
<dbReference type="EMBL" id="AALY01000001">
    <property type="protein sequence ID" value="EAP77896.1"/>
    <property type="molecule type" value="Genomic_DNA"/>
</dbReference>
<evidence type="ECO:0000313" key="6">
    <source>
        <dbReference type="EMBL" id="EAP77896.1"/>
    </source>
</evidence>
<dbReference type="OrthoDB" id="4725692at2"/>
<dbReference type="HOGENOM" id="CLU_046006_8_4_5"/>
<keyword evidence="7" id="KW-1185">Reference proteome</keyword>
<evidence type="ECO:0000256" key="2">
    <source>
        <dbReference type="ARBA" id="ARBA00030892"/>
    </source>
</evidence>
<keyword evidence="6" id="KW-0456">Lyase</keyword>
<dbReference type="GO" id="GO:0005737">
    <property type="term" value="C:cytoplasm"/>
    <property type="evidence" value="ECO:0007669"/>
    <property type="project" value="TreeGrafter"/>
</dbReference>
<dbReference type="GO" id="GO:0019243">
    <property type="term" value="P:methylglyoxal catabolic process to D-lactate via S-lactoyl-glutathione"/>
    <property type="evidence" value="ECO:0007669"/>
    <property type="project" value="TreeGrafter"/>
</dbReference>
<accession>A3SKL5</accession>
<dbReference type="STRING" id="89187.ISM_06365"/>
<evidence type="ECO:0000256" key="3">
    <source>
        <dbReference type="ARBA" id="ARBA00032460"/>
    </source>
</evidence>
<dbReference type="Proteomes" id="UP000005954">
    <property type="component" value="Unassembled WGS sequence"/>
</dbReference>
<evidence type="ECO:0000259" key="5">
    <source>
        <dbReference type="PROSITE" id="PS51819"/>
    </source>
</evidence>
<dbReference type="GO" id="GO:0004462">
    <property type="term" value="F:lactoylglutathione lyase activity"/>
    <property type="evidence" value="ECO:0007669"/>
    <property type="project" value="TreeGrafter"/>
</dbReference>
<dbReference type="PROSITE" id="PS51819">
    <property type="entry name" value="VOC"/>
    <property type="match status" value="1"/>
</dbReference>
<evidence type="ECO:0000256" key="4">
    <source>
        <dbReference type="ARBA" id="ARBA00033298"/>
    </source>
</evidence>
<dbReference type="Pfam" id="PF00903">
    <property type="entry name" value="Glyoxalase"/>
    <property type="match status" value="1"/>
</dbReference>
<proteinExistence type="predicted"/>
<gene>
    <name evidence="6" type="ORF">ISM_06365</name>
</gene>
<feature type="domain" description="VOC" evidence="5">
    <location>
        <begin position="3"/>
        <end position="126"/>
    </location>
</feature>
<dbReference type="InterPro" id="IPR004360">
    <property type="entry name" value="Glyas_Fos-R_dOase_dom"/>
</dbReference>
<evidence type="ECO:0000256" key="1">
    <source>
        <dbReference type="ARBA" id="ARBA00030291"/>
    </source>
</evidence>
<dbReference type="PANTHER" id="PTHR46036">
    <property type="entry name" value="LACTOYLGLUTATHIONE LYASE"/>
    <property type="match status" value="1"/>
</dbReference>
<dbReference type="InterPro" id="IPR029068">
    <property type="entry name" value="Glyas_Bleomycin-R_OHBP_Dase"/>
</dbReference>
<dbReference type="eggNOG" id="COG0346">
    <property type="taxonomic scope" value="Bacteria"/>
</dbReference>
<dbReference type="Gene3D" id="3.10.180.10">
    <property type="entry name" value="2,3-Dihydroxybiphenyl 1,2-Dioxygenase, domain 1"/>
    <property type="match status" value="1"/>
</dbReference>
<evidence type="ECO:0000313" key="7">
    <source>
        <dbReference type="Proteomes" id="UP000005954"/>
    </source>
</evidence>
<sequence length="131" mass="15279">MAKLIHGMIRVLDEERSVNFYREAFGLRVEKRLDFTSFTLVYLRNEEADFEIELTINKDREAAYDLGDGYGHMAVVVEDLEAEHARFQEAGLNPRKLVEFAPDGELIAKFFFVADPDGYEIEVMQRHGRYR</sequence>
<dbReference type="InterPro" id="IPR037523">
    <property type="entry name" value="VOC_core"/>
</dbReference>
<dbReference type="SUPFAM" id="SSF54593">
    <property type="entry name" value="Glyoxalase/Bleomycin resistance protein/Dihydroxybiphenyl dioxygenase"/>
    <property type="match status" value="1"/>
</dbReference>